<evidence type="ECO:0000313" key="1">
    <source>
        <dbReference type="EMBL" id="PKI52578.1"/>
    </source>
</evidence>
<protein>
    <submittedName>
        <fullName evidence="1">Uncharacterized protein</fullName>
    </submittedName>
</protein>
<accession>A0A2I0J8L8</accession>
<dbReference type="AlphaFoldDB" id="A0A2I0J8L8"/>
<organism evidence="1 2">
    <name type="scientific">Punica granatum</name>
    <name type="common">Pomegranate</name>
    <dbReference type="NCBI Taxonomy" id="22663"/>
    <lineage>
        <taxon>Eukaryota</taxon>
        <taxon>Viridiplantae</taxon>
        <taxon>Streptophyta</taxon>
        <taxon>Embryophyta</taxon>
        <taxon>Tracheophyta</taxon>
        <taxon>Spermatophyta</taxon>
        <taxon>Magnoliopsida</taxon>
        <taxon>eudicotyledons</taxon>
        <taxon>Gunneridae</taxon>
        <taxon>Pentapetalae</taxon>
        <taxon>rosids</taxon>
        <taxon>malvids</taxon>
        <taxon>Myrtales</taxon>
        <taxon>Lythraceae</taxon>
        <taxon>Punica</taxon>
    </lineage>
</organism>
<evidence type="ECO:0000313" key="2">
    <source>
        <dbReference type="Proteomes" id="UP000233551"/>
    </source>
</evidence>
<keyword evidence="2" id="KW-1185">Reference proteome</keyword>
<dbReference type="Proteomes" id="UP000233551">
    <property type="component" value="Unassembled WGS sequence"/>
</dbReference>
<gene>
    <name evidence="1" type="ORF">CRG98_027006</name>
</gene>
<name>A0A2I0J8L8_PUNGR</name>
<comment type="caution">
    <text evidence="1">The sequence shown here is derived from an EMBL/GenBank/DDBJ whole genome shotgun (WGS) entry which is preliminary data.</text>
</comment>
<sequence>MSVVNSLKSSEDLWGPVPWHSRLDPFPYSEPLTNLASYFGARGFSDVKARNEHVSKQTGLSPNPLSMSPVELPSCAHWKFNLIGVRMRAYATRLGSVHLPRDARRKYVRRSRHLLFTTRKSRAIKLPESKGTRPISRTSFWYSSLLDLPFVIYLPHELGCALLARFDIVKPMN</sequence>
<reference evidence="1 2" key="1">
    <citation type="submission" date="2017-11" db="EMBL/GenBank/DDBJ databases">
        <title>De-novo sequencing of pomegranate (Punica granatum L.) genome.</title>
        <authorList>
            <person name="Akparov Z."/>
            <person name="Amiraslanov A."/>
            <person name="Hajiyeva S."/>
            <person name="Abbasov M."/>
            <person name="Kaur K."/>
            <person name="Hamwieh A."/>
            <person name="Solovyev V."/>
            <person name="Salamov A."/>
            <person name="Braich B."/>
            <person name="Kosarev P."/>
            <person name="Mahmoud A."/>
            <person name="Hajiyev E."/>
            <person name="Babayeva S."/>
            <person name="Izzatullayeva V."/>
            <person name="Mammadov A."/>
            <person name="Mammadov A."/>
            <person name="Sharifova S."/>
            <person name="Ojaghi J."/>
            <person name="Eynullazada K."/>
            <person name="Bayramov B."/>
            <person name="Abdulazimova A."/>
            <person name="Shahmuradov I."/>
        </authorList>
    </citation>
    <scope>NUCLEOTIDE SEQUENCE [LARGE SCALE GENOMIC DNA]</scope>
    <source>
        <strain evidence="2">cv. AG2017</strain>
        <tissue evidence="1">Leaf</tissue>
    </source>
</reference>
<proteinExistence type="predicted"/>
<dbReference type="EMBL" id="PGOL01001925">
    <property type="protein sequence ID" value="PKI52578.1"/>
    <property type="molecule type" value="Genomic_DNA"/>
</dbReference>